<evidence type="ECO:0000313" key="2">
    <source>
        <dbReference type="Proteomes" id="UP000053477"/>
    </source>
</evidence>
<keyword evidence="2" id="KW-1185">Reference proteome</keyword>
<protein>
    <submittedName>
        <fullName evidence="1">Uncharacterized protein</fullName>
    </submittedName>
</protein>
<reference evidence="1 2" key="1">
    <citation type="submission" date="2015-04" db="EMBL/GenBank/DDBJ databases">
        <title>Complete genome sequence of Schizopora paradoxa KUC8140, a cosmopolitan wood degrader in East Asia.</title>
        <authorList>
            <consortium name="DOE Joint Genome Institute"/>
            <person name="Min B."/>
            <person name="Park H."/>
            <person name="Jang Y."/>
            <person name="Kim J.-J."/>
            <person name="Kim K.H."/>
            <person name="Pangilinan J."/>
            <person name="Lipzen A."/>
            <person name="Riley R."/>
            <person name="Grigoriev I.V."/>
            <person name="Spatafora J.W."/>
            <person name="Choi I.-G."/>
        </authorList>
    </citation>
    <scope>NUCLEOTIDE SEQUENCE [LARGE SCALE GENOMIC DNA]</scope>
    <source>
        <strain evidence="1 2">KUC8140</strain>
    </source>
</reference>
<proteinExistence type="predicted"/>
<dbReference type="Proteomes" id="UP000053477">
    <property type="component" value="Unassembled WGS sequence"/>
</dbReference>
<dbReference type="OrthoDB" id="3066495at2759"/>
<dbReference type="InParanoid" id="A0A0H2RAC8"/>
<evidence type="ECO:0000313" key="1">
    <source>
        <dbReference type="EMBL" id="KLO06428.1"/>
    </source>
</evidence>
<accession>A0A0H2RAC8</accession>
<organism evidence="1 2">
    <name type="scientific">Schizopora paradoxa</name>
    <dbReference type="NCBI Taxonomy" id="27342"/>
    <lineage>
        <taxon>Eukaryota</taxon>
        <taxon>Fungi</taxon>
        <taxon>Dikarya</taxon>
        <taxon>Basidiomycota</taxon>
        <taxon>Agaricomycotina</taxon>
        <taxon>Agaricomycetes</taxon>
        <taxon>Hymenochaetales</taxon>
        <taxon>Schizoporaceae</taxon>
        <taxon>Schizopora</taxon>
    </lineage>
</organism>
<gene>
    <name evidence="1" type="ORF">SCHPADRAFT_895441</name>
</gene>
<name>A0A0H2RAC8_9AGAM</name>
<sequence length="249" mass="28504">MTSHKHATLLTRTESLSTISTNATADNLPGPGRTIDRIFQCAGRRIELLLNKFANRVGMGPAHIAQEIRLLCGHHKFAYFNHYPEQPGRLSEVQLKVLRNRCNALMKFVGSRLLSTQLVALEEVTTLAIDDSLIRAIILECHMKHLEPKYLEPSLLLVSAKALASVKEADTHALWATIKQSDVRQRFRLNHEDFGKSLTRPPPLKRGKMFWVKFHRYVGQYLYRYSVQEVVGHRVVDPFRVSLSFHKLQ</sequence>
<dbReference type="AlphaFoldDB" id="A0A0H2RAC8"/>
<dbReference type="EMBL" id="KQ086208">
    <property type="protein sequence ID" value="KLO06428.1"/>
    <property type="molecule type" value="Genomic_DNA"/>
</dbReference>